<dbReference type="InterPro" id="IPR050400">
    <property type="entry name" value="Bact_Cytoskel_RodZ"/>
</dbReference>
<dbReference type="Proteomes" id="UP000176527">
    <property type="component" value="Unassembled WGS sequence"/>
</dbReference>
<evidence type="ECO:0000313" key="3">
    <source>
        <dbReference type="Proteomes" id="UP000176527"/>
    </source>
</evidence>
<reference evidence="2 3" key="1">
    <citation type="journal article" date="2016" name="Nat. Commun.">
        <title>Thousands of microbial genomes shed light on interconnected biogeochemical processes in an aquifer system.</title>
        <authorList>
            <person name="Anantharaman K."/>
            <person name="Brown C.T."/>
            <person name="Hug L.A."/>
            <person name="Sharon I."/>
            <person name="Castelle C.J."/>
            <person name="Probst A.J."/>
            <person name="Thomas B.C."/>
            <person name="Singh A."/>
            <person name="Wilkins M.J."/>
            <person name="Karaoz U."/>
            <person name="Brodie E.L."/>
            <person name="Williams K.H."/>
            <person name="Hubbard S.S."/>
            <person name="Banfield J.F."/>
        </authorList>
    </citation>
    <scope>NUCLEOTIDE SEQUENCE [LARGE SCALE GENOMIC DNA]</scope>
</reference>
<proteinExistence type="predicted"/>
<protein>
    <recommendedName>
        <fullName evidence="4">HTH cro/C1-type domain-containing protein</fullName>
    </recommendedName>
</protein>
<organism evidence="2 3">
    <name type="scientific">Candidatus Daviesbacteria bacterium RIFCSPHIGHO2_12_FULL_37_11</name>
    <dbReference type="NCBI Taxonomy" id="1797777"/>
    <lineage>
        <taxon>Bacteria</taxon>
        <taxon>Candidatus Daviesiibacteriota</taxon>
    </lineage>
</organism>
<comment type="caution">
    <text evidence="2">The sequence shown here is derived from an EMBL/GenBank/DDBJ whole genome shotgun (WGS) entry which is preliminary data.</text>
</comment>
<name>A0A1F5KCH4_9BACT</name>
<dbReference type="Pfam" id="PF13413">
    <property type="entry name" value="HTH_25"/>
    <property type="match status" value="1"/>
</dbReference>
<feature type="transmembrane region" description="Helical" evidence="1">
    <location>
        <begin position="105"/>
        <end position="123"/>
    </location>
</feature>
<dbReference type="EMBL" id="MFDE01000018">
    <property type="protein sequence ID" value="OGE38588.1"/>
    <property type="molecule type" value="Genomic_DNA"/>
</dbReference>
<keyword evidence="1" id="KW-0812">Transmembrane</keyword>
<dbReference type="Pfam" id="PF09136">
    <property type="entry name" value="Glucodextran_B"/>
    <property type="match status" value="1"/>
</dbReference>
<evidence type="ECO:0000256" key="1">
    <source>
        <dbReference type="SAM" id="Phobius"/>
    </source>
</evidence>
<dbReference type="Gene3D" id="2.60.40.10">
    <property type="entry name" value="Immunoglobulins"/>
    <property type="match status" value="1"/>
</dbReference>
<evidence type="ECO:0000313" key="2">
    <source>
        <dbReference type="EMBL" id="OGE38588.1"/>
    </source>
</evidence>
<dbReference type="InterPro" id="IPR013783">
    <property type="entry name" value="Ig-like_fold"/>
</dbReference>
<keyword evidence="1" id="KW-0472">Membrane</keyword>
<sequence>MRTVGQILKEEREKKFYTLDEIEKVTKIRKELLLALENDDYSKLPPSTFVQGFIKSYGKFLGLDKEKLLAIYRREFSDQKNPPKILESFRNPLETSRIILTPAKVLSAIVVTLVIIFFGYLWYEYRYLVGSPFLEVSTPTDQQNVESQIVTVSGKTIPEAKLTINNQEIETDSNGNFSQELKLSESVNKILVSSTSKFGKTTQVERTVYLKD</sequence>
<evidence type="ECO:0008006" key="4">
    <source>
        <dbReference type="Google" id="ProtNLM"/>
    </source>
</evidence>
<dbReference type="GO" id="GO:0003677">
    <property type="term" value="F:DNA binding"/>
    <property type="evidence" value="ECO:0007669"/>
    <property type="project" value="InterPro"/>
</dbReference>
<dbReference type="AlphaFoldDB" id="A0A1F5KCH4"/>
<dbReference type="PANTHER" id="PTHR34475:SF1">
    <property type="entry name" value="CYTOSKELETON PROTEIN RODZ"/>
    <property type="match status" value="1"/>
</dbReference>
<dbReference type="InterPro" id="IPR010982">
    <property type="entry name" value="Lambda_DNA-bd_dom_sf"/>
</dbReference>
<accession>A0A1F5KCH4</accession>
<gene>
    <name evidence="2" type="ORF">A3F00_01705</name>
</gene>
<keyword evidence="1" id="KW-1133">Transmembrane helix</keyword>
<dbReference type="Gene3D" id="1.10.260.40">
    <property type="entry name" value="lambda repressor-like DNA-binding domains"/>
    <property type="match status" value="1"/>
</dbReference>
<dbReference type="PANTHER" id="PTHR34475">
    <property type="match status" value="1"/>
</dbReference>